<reference evidence="2 3" key="1">
    <citation type="submission" date="2016-11" db="EMBL/GenBank/DDBJ databases">
        <title>The macronuclear genome of Stentor coeruleus: a giant cell with tiny introns.</title>
        <authorList>
            <person name="Slabodnick M."/>
            <person name="Ruby J.G."/>
            <person name="Reiff S.B."/>
            <person name="Swart E.C."/>
            <person name="Gosai S."/>
            <person name="Prabakaran S."/>
            <person name="Witkowska E."/>
            <person name="Larue G.E."/>
            <person name="Fisher S."/>
            <person name="Freeman R.M."/>
            <person name="Gunawardena J."/>
            <person name="Chu W."/>
            <person name="Stover N.A."/>
            <person name="Gregory B.D."/>
            <person name="Nowacki M."/>
            <person name="Derisi J."/>
            <person name="Roy S.W."/>
            <person name="Marshall W.F."/>
            <person name="Sood P."/>
        </authorList>
    </citation>
    <scope>NUCLEOTIDE SEQUENCE [LARGE SCALE GENOMIC DNA]</scope>
    <source>
        <strain evidence="2">WM001</strain>
    </source>
</reference>
<dbReference type="OrthoDB" id="321128at2759"/>
<organism evidence="2 3">
    <name type="scientific">Stentor coeruleus</name>
    <dbReference type="NCBI Taxonomy" id="5963"/>
    <lineage>
        <taxon>Eukaryota</taxon>
        <taxon>Sar</taxon>
        <taxon>Alveolata</taxon>
        <taxon>Ciliophora</taxon>
        <taxon>Postciliodesmatophora</taxon>
        <taxon>Heterotrichea</taxon>
        <taxon>Heterotrichida</taxon>
        <taxon>Stentoridae</taxon>
        <taxon>Stentor</taxon>
    </lineage>
</organism>
<feature type="region of interest" description="Disordered" evidence="1">
    <location>
        <begin position="451"/>
        <end position="475"/>
    </location>
</feature>
<proteinExistence type="predicted"/>
<evidence type="ECO:0000313" key="3">
    <source>
        <dbReference type="Proteomes" id="UP000187209"/>
    </source>
</evidence>
<evidence type="ECO:0000313" key="2">
    <source>
        <dbReference type="EMBL" id="OMJ80003.1"/>
    </source>
</evidence>
<protein>
    <submittedName>
        <fullName evidence="2">Uncharacterized protein</fullName>
    </submittedName>
</protein>
<dbReference type="Proteomes" id="UP000187209">
    <property type="component" value="Unassembled WGS sequence"/>
</dbReference>
<dbReference type="AlphaFoldDB" id="A0A1R2BT58"/>
<gene>
    <name evidence="2" type="ORF">SteCoe_19824</name>
</gene>
<accession>A0A1R2BT58</accession>
<dbReference type="EMBL" id="MPUH01000443">
    <property type="protein sequence ID" value="OMJ80003.1"/>
    <property type="molecule type" value="Genomic_DNA"/>
</dbReference>
<comment type="caution">
    <text evidence="2">The sequence shown here is derived from an EMBL/GenBank/DDBJ whole genome shotgun (WGS) entry which is preliminary data.</text>
</comment>
<evidence type="ECO:0000256" key="1">
    <source>
        <dbReference type="SAM" id="MobiDB-lite"/>
    </source>
</evidence>
<sequence length="475" mass="54903">MIASDLYQETKGSLTTEQASFRFSCRCKICYLESSGKCNARRVKTSTLKMDGYSSKGYTWLIEKLGEICNDCPIKFNIPDTVIYRYGHPYGFLQFSRDRSLKYTKANDKLKSQEIIKVICNTSRTRKREEVSQITSKVMLSGAGADYGKEVACLRFMSKNKTNDIEDYSSSDEEGAMKIMSENEFMGLLWQRPSSMLWRTLAYIQTVLKCRNGIGESFVHGYSFEGYETSDIFTSIQNDSEDNENNLYEQDKIKYTELIYKKLYYVFEKFLNLRLEYIRGEFLKDENHRIWLIHASHIVTTTLNTPKQPEPVEEQPCVNVVKEDMEELLIHLASVSSEPKNARTEKITQIMDEECKKIITANRFTNLFKIDEPDYETINAYEKLRPLTPIMQMQRGSKKKKQSDLIKRSTSEAKKVILKRNSTDSGSPVKTLSPSKVSNLWIYTPKFRISPTKPTRSRLHSSKISMTPYSTATQL</sequence>
<keyword evidence="3" id="KW-1185">Reference proteome</keyword>
<name>A0A1R2BT58_9CILI</name>
<feature type="compositionally biased region" description="Polar residues" evidence="1">
    <location>
        <begin position="462"/>
        <end position="475"/>
    </location>
</feature>